<dbReference type="GO" id="GO:0005654">
    <property type="term" value="C:nucleoplasm"/>
    <property type="evidence" value="ECO:0007669"/>
    <property type="project" value="UniProtKB-ARBA"/>
</dbReference>
<feature type="compositionally biased region" description="Basic and acidic residues" evidence="9">
    <location>
        <begin position="716"/>
        <end position="727"/>
    </location>
</feature>
<proteinExistence type="inferred from homology"/>
<evidence type="ECO:0000313" key="13">
    <source>
        <dbReference type="EMBL" id="KAF2123926.1"/>
    </source>
</evidence>
<feature type="compositionally biased region" description="Basic and acidic residues" evidence="9">
    <location>
        <begin position="84"/>
        <end position="104"/>
    </location>
</feature>
<feature type="domain" description="TRF2-interacting telomeric protein/Rap1 C-terminal" evidence="11">
    <location>
        <begin position="779"/>
        <end position="857"/>
    </location>
</feature>
<feature type="compositionally biased region" description="Polar residues" evidence="9">
    <location>
        <begin position="190"/>
        <end position="219"/>
    </location>
</feature>
<dbReference type="EMBL" id="ML977521">
    <property type="protein sequence ID" value="KAF2123926.1"/>
    <property type="molecule type" value="Genomic_DNA"/>
</dbReference>
<keyword evidence="5" id="KW-0010">Activator</keyword>
<dbReference type="GO" id="GO:0070187">
    <property type="term" value="C:shelterin complex"/>
    <property type="evidence" value="ECO:0007669"/>
    <property type="project" value="TreeGrafter"/>
</dbReference>
<dbReference type="GO" id="GO:0031848">
    <property type="term" value="P:protection from non-homologous end joining at telomere"/>
    <property type="evidence" value="ECO:0007669"/>
    <property type="project" value="TreeGrafter"/>
</dbReference>
<dbReference type="OrthoDB" id="435460at2759"/>
<dbReference type="Proteomes" id="UP000799771">
    <property type="component" value="Unassembled WGS sequence"/>
</dbReference>
<evidence type="ECO:0000313" key="14">
    <source>
        <dbReference type="Proteomes" id="UP000799771"/>
    </source>
</evidence>
<evidence type="ECO:0000256" key="8">
    <source>
        <dbReference type="RuleBase" id="RU367107"/>
    </source>
</evidence>
<feature type="compositionally biased region" description="Low complexity" evidence="9">
    <location>
        <begin position="739"/>
        <end position="750"/>
    </location>
</feature>
<dbReference type="PANTHER" id="PTHR16466:SF6">
    <property type="entry name" value="TELOMERIC REPEAT-BINDING FACTOR 2-INTERACTING PROTEIN 1"/>
    <property type="match status" value="1"/>
</dbReference>
<feature type="region of interest" description="Disordered" evidence="9">
    <location>
        <begin position="498"/>
        <end position="572"/>
    </location>
</feature>
<dbReference type="GeneID" id="54409655"/>
<keyword evidence="2 8" id="KW-0158">Chromosome</keyword>
<comment type="subcellular location">
    <subcellularLocation>
        <location evidence="8">Nucleus</location>
    </subcellularLocation>
    <subcellularLocation>
        <location evidence="8">Chromosome</location>
        <location evidence="8">Telomere</location>
    </subcellularLocation>
</comment>
<dbReference type="AlphaFoldDB" id="A0A6A5ZXC2"/>
<feature type="region of interest" description="Disordered" evidence="9">
    <location>
        <begin position="306"/>
        <end position="371"/>
    </location>
</feature>
<feature type="domain" description="BRCT" evidence="12">
    <location>
        <begin position="19"/>
        <end position="93"/>
    </location>
</feature>
<organism evidence="13 14">
    <name type="scientific">Dothidotthia symphoricarpi CBS 119687</name>
    <dbReference type="NCBI Taxonomy" id="1392245"/>
    <lineage>
        <taxon>Eukaryota</taxon>
        <taxon>Fungi</taxon>
        <taxon>Dikarya</taxon>
        <taxon>Ascomycota</taxon>
        <taxon>Pezizomycotina</taxon>
        <taxon>Dothideomycetes</taxon>
        <taxon>Pleosporomycetidae</taxon>
        <taxon>Pleosporales</taxon>
        <taxon>Dothidotthiaceae</taxon>
        <taxon>Dothidotthia</taxon>
    </lineage>
</organism>
<dbReference type="CDD" id="cd11655">
    <property type="entry name" value="rap1_myb-like"/>
    <property type="match status" value="1"/>
</dbReference>
<keyword evidence="4" id="KW-0805">Transcription regulation</keyword>
<evidence type="ECO:0000256" key="1">
    <source>
        <dbReference type="ARBA" id="ARBA00010467"/>
    </source>
</evidence>
<dbReference type="Pfam" id="PF08914">
    <property type="entry name" value="Myb_Rap1"/>
    <property type="match status" value="1"/>
</dbReference>
<evidence type="ECO:0000256" key="4">
    <source>
        <dbReference type="ARBA" id="ARBA00023015"/>
    </source>
</evidence>
<dbReference type="InterPro" id="IPR021661">
    <property type="entry name" value="Rap1_C"/>
</dbReference>
<comment type="subunit">
    <text evidence="8">Homodimer.</text>
</comment>
<dbReference type="Gene3D" id="1.10.10.2170">
    <property type="match status" value="1"/>
</dbReference>
<dbReference type="Pfam" id="PF11626">
    <property type="entry name" value="Rap1_C"/>
    <property type="match status" value="1"/>
</dbReference>
<dbReference type="FunFam" id="1.10.10.60:FF:000246">
    <property type="entry name" value="Telomeric repeat-binding factor 2-interacting protein 1"/>
    <property type="match status" value="1"/>
</dbReference>
<keyword evidence="14" id="KW-1185">Reference proteome</keyword>
<dbReference type="PANTHER" id="PTHR16466">
    <property type="entry name" value="TELOMERE REPEAT-BINDING FACTOR 2-INTERACTING PROTEIN 1"/>
    <property type="match status" value="1"/>
</dbReference>
<gene>
    <name evidence="13" type="ORF">P153DRAFT_371245</name>
</gene>
<evidence type="ECO:0000259" key="11">
    <source>
        <dbReference type="Pfam" id="PF11626"/>
    </source>
</evidence>
<feature type="region of interest" description="Disordered" evidence="9">
    <location>
        <begin position="174"/>
        <end position="243"/>
    </location>
</feature>
<evidence type="ECO:0000256" key="7">
    <source>
        <dbReference type="ARBA" id="ARBA00023242"/>
    </source>
</evidence>
<dbReference type="InterPro" id="IPR015010">
    <property type="entry name" value="TERF2IP_Myb"/>
</dbReference>
<dbReference type="GO" id="GO:0010833">
    <property type="term" value="P:telomere maintenance via telomere lengthening"/>
    <property type="evidence" value="ECO:0007669"/>
    <property type="project" value="UniProtKB-UniRule"/>
</dbReference>
<dbReference type="SUPFAM" id="SSF47095">
    <property type="entry name" value="HMG-box"/>
    <property type="match status" value="1"/>
</dbReference>
<accession>A0A6A5ZXC2</accession>
<dbReference type="GO" id="GO:0042162">
    <property type="term" value="F:telomeric DNA binding"/>
    <property type="evidence" value="ECO:0007669"/>
    <property type="project" value="TreeGrafter"/>
</dbReference>
<dbReference type="Gene3D" id="1.10.10.60">
    <property type="entry name" value="Homeodomain-like"/>
    <property type="match status" value="1"/>
</dbReference>
<evidence type="ECO:0000256" key="5">
    <source>
        <dbReference type="ARBA" id="ARBA00023159"/>
    </source>
</evidence>
<feature type="compositionally biased region" description="Basic and acidic residues" evidence="9">
    <location>
        <begin position="306"/>
        <end position="323"/>
    </location>
</feature>
<feature type="region of interest" description="Disordered" evidence="9">
    <location>
        <begin position="84"/>
        <end position="120"/>
    </location>
</feature>
<protein>
    <recommendedName>
        <fullName evidence="8">DNA-binding protein RAP1</fullName>
    </recommendedName>
</protein>
<comment type="similarity">
    <text evidence="1 8">Belongs to the RAP1 family.</text>
</comment>
<evidence type="ECO:0000259" key="12">
    <source>
        <dbReference type="Pfam" id="PF16589"/>
    </source>
</evidence>
<evidence type="ECO:0000256" key="6">
    <source>
        <dbReference type="ARBA" id="ARBA00023163"/>
    </source>
</evidence>
<keyword evidence="7 8" id="KW-0539">Nucleus</keyword>
<dbReference type="RefSeq" id="XP_033518319.1">
    <property type="nucleotide sequence ID" value="XM_033669223.1"/>
</dbReference>
<dbReference type="InterPro" id="IPR009057">
    <property type="entry name" value="Homeodomain-like_sf"/>
</dbReference>
<comment type="function">
    <text evidence="8">Involved in the regulation of telomere length, clustering and has a specific role in telomere position effect (TPE).</text>
</comment>
<feature type="compositionally biased region" description="Polar residues" evidence="9">
    <location>
        <begin position="533"/>
        <end position="542"/>
    </location>
</feature>
<feature type="compositionally biased region" description="Acidic residues" evidence="9">
    <location>
        <begin position="587"/>
        <end position="597"/>
    </location>
</feature>
<keyword evidence="3 8" id="KW-0779">Telomere</keyword>
<reference evidence="13" key="1">
    <citation type="journal article" date="2020" name="Stud. Mycol.">
        <title>101 Dothideomycetes genomes: a test case for predicting lifestyles and emergence of pathogens.</title>
        <authorList>
            <person name="Haridas S."/>
            <person name="Albert R."/>
            <person name="Binder M."/>
            <person name="Bloem J."/>
            <person name="Labutti K."/>
            <person name="Salamov A."/>
            <person name="Andreopoulos B."/>
            <person name="Baker S."/>
            <person name="Barry K."/>
            <person name="Bills G."/>
            <person name="Bluhm B."/>
            <person name="Cannon C."/>
            <person name="Castanera R."/>
            <person name="Culley D."/>
            <person name="Daum C."/>
            <person name="Ezra D."/>
            <person name="Gonzalez J."/>
            <person name="Henrissat B."/>
            <person name="Kuo A."/>
            <person name="Liang C."/>
            <person name="Lipzen A."/>
            <person name="Lutzoni F."/>
            <person name="Magnuson J."/>
            <person name="Mondo S."/>
            <person name="Nolan M."/>
            <person name="Ohm R."/>
            <person name="Pangilinan J."/>
            <person name="Park H.-J."/>
            <person name="Ramirez L."/>
            <person name="Alfaro M."/>
            <person name="Sun H."/>
            <person name="Tritt A."/>
            <person name="Yoshinaga Y."/>
            <person name="Zwiers L.-H."/>
            <person name="Turgeon B."/>
            <person name="Goodwin S."/>
            <person name="Spatafora J."/>
            <person name="Crous P."/>
            <person name="Grigoriev I."/>
        </authorList>
    </citation>
    <scope>NUCLEOTIDE SEQUENCE</scope>
    <source>
        <strain evidence="13">CBS 119687</strain>
    </source>
</reference>
<feature type="compositionally biased region" description="Basic and acidic residues" evidence="9">
    <location>
        <begin position="684"/>
        <end position="694"/>
    </location>
</feature>
<dbReference type="SUPFAM" id="SSF46689">
    <property type="entry name" value="Homeodomain-like"/>
    <property type="match status" value="1"/>
</dbReference>
<name>A0A6A5ZXC2_9PLEO</name>
<dbReference type="InterPro" id="IPR036910">
    <property type="entry name" value="HMG_box_dom_sf"/>
</dbReference>
<feature type="compositionally biased region" description="Acidic residues" evidence="9">
    <location>
        <begin position="329"/>
        <end position="339"/>
    </location>
</feature>
<feature type="compositionally biased region" description="Low complexity" evidence="9">
    <location>
        <begin position="545"/>
        <end position="555"/>
    </location>
</feature>
<evidence type="ECO:0000256" key="9">
    <source>
        <dbReference type="SAM" id="MobiDB-lite"/>
    </source>
</evidence>
<evidence type="ECO:0000256" key="3">
    <source>
        <dbReference type="ARBA" id="ARBA00022895"/>
    </source>
</evidence>
<feature type="domain" description="TERF2-interacting telomeric protein 1 Myb" evidence="10">
    <location>
        <begin position="119"/>
        <end position="174"/>
    </location>
</feature>
<dbReference type="InterPro" id="IPR038104">
    <property type="entry name" value="Rap1_C_sf"/>
</dbReference>
<dbReference type="InterPro" id="IPR001357">
    <property type="entry name" value="BRCT_dom"/>
</dbReference>
<keyword evidence="6" id="KW-0804">Transcription</keyword>
<evidence type="ECO:0000256" key="2">
    <source>
        <dbReference type="ARBA" id="ARBA00022454"/>
    </source>
</evidence>
<feature type="region of interest" description="Disordered" evidence="9">
    <location>
        <begin position="587"/>
        <end position="762"/>
    </location>
</feature>
<sequence length="862" mass="96708">MAAPIVYDDVAEGTTLDGQLFAGKKFWVAQRVPSRTRLLDLITSNGGEVVMLEKKADYLIADHWRKDCPAGSISYTFVDKSIEKGELEDPEDHRAGPRLGEAREPGSISRPAKGGRAPYTPDEDRILYKWVRDAEAAGGQSSGNEIYKQLEAKYPRHPWQSWRDRYLKQLRTRPPSAFNIPDNAPPSPPSDQAVQTTPPVPSSSKQIKPSTSENPQSLGTKKVSGLGKSRMKEEYSTEQLSATFSSEDWEELYASVEVIDCHVGQDAYDDAWAKWAEAQDNQTAEQWRQYYEKVVRPQWLRDPVSKRDQINKKVGEKYNEKRASQSQQQDEDSQDDEAPEVSTPKPPKALNEKDTPASRGLSNSKALHDQPYVTQKEEIIPTKTRELTNSDDERFEQLLETHKVDSTTTAYTFFARENKWSTWNENLDLDHTELHELLLSQWGSLPEKDRAPYLAMGKAGGKRLAPETHAELMSSSTAHHESPKHLDELYKKTLKRIREEDADEPEDHDKESRPMKRLRNVRFSPASEGRTGHISSIGTQDQPLEISSEATSIASSEDEDTTLQPEEQTTEDIVQVKLEVEKVLEFDADQATDSIEVDEFKDIDDITPPPDEDDESDLPSNTPTPRATRRKAPAFDTQAILSSPSEGIPIAALPRPRYTRDLSSPSPEITISALPRLTNSTRDISSRAESEVSAHMDPPSSIHEPESEASTTQSLEEFRSFNSDDKPAYIAPLPRPRRASPSPTPSSASSTDSGQGDPDVPLAADEMNLFFDEMRTDVITDDFISKALMRTRCRPNLAMRVLDAWSKGRALPNQRGIWSREDDEAVESGDGRALMALERKHTLDGWGGITERLVFLEACRGR</sequence>
<dbReference type="Pfam" id="PF16589">
    <property type="entry name" value="BRCT_2"/>
    <property type="match status" value="1"/>
</dbReference>
<evidence type="ECO:0000259" key="10">
    <source>
        <dbReference type="Pfam" id="PF08914"/>
    </source>
</evidence>
<dbReference type="InterPro" id="IPR039595">
    <property type="entry name" value="TE2IP/Rap1"/>
</dbReference>